<dbReference type="EMBL" id="CP007536">
    <property type="protein sequence ID" value="AIC16740.1"/>
    <property type="molecule type" value="Genomic_DNA"/>
</dbReference>
<dbReference type="Proteomes" id="UP000027093">
    <property type="component" value="Chromosome"/>
</dbReference>
<sequence>MVGEAIANFDPYVGVAIGLFVVGLFAVMVYEKSSSKSKQQQQQRAAADADDKRSSSSSS</sequence>
<dbReference type="AlphaFoldDB" id="A0A060HNK7"/>
<feature type="compositionally biased region" description="Basic and acidic residues" evidence="1">
    <location>
        <begin position="47"/>
        <end position="59"/>
    </location>
</feature>
<evidence type="ECO:0000256" key="1">
    <source>
        <dbReference type="SAM" id="MobiDB-lite"/>
    </source>
</evidence>
<keyword evidence="2" id="KW-0812">Transmembrane</keyword>
<gene>
    <name evidence="3" type="ORF">NVIE_2533</name>
</gene>
<proteinExistence type="predicted"/>
<dbReference type="STRING" id="926571.NVIE_2533"/>
<accession>A0A060HNK7</accession>
<feature type="compositionally biased region" description="Low complexity" evidence="1">
    <location>
        <begin position="36"/>
        <end position="46"/>
    </location>
</feature>
<keyword evidence="2" id="KW-1133">Transmembrane helix</keyword>
<keyword evidence="2" id="KW-0472">Membrane</keyword>
<dbReference type="KEGG" id="nvn:NVIE_2533"/>
<dbReference type="HOGENOM" id="CLU_2949437_0_0_2"/>
<organism evidence="3 4">
    <name type="scientific">Nitrososphaera viennensis EN76</name>
    <dbReference type="NCBI Taxonomy" id="926571"/>
    <lineage>
        <taxon>Archaea</taxon>
        <taxon>Nitrososphaerota</taxon>
        <taxon>Nitrososphaeria</taxon>
        <taxon>Nitrososphaerales</taxon>
        <taxon>Nitrososphaeraceae</taxon>
        <taxon>Nitrososphaera</taxon>
    </lineage>
</organism>
<protein>
    <submittedName>
        <fullName evidence="3">Uncharacterized protein</fullName>
    </submittedName>
</protein>
<evidence type="ECO:0000313" key="4">
    <source>
        <dbReference type="Proteomes" id="UP000027093"/>
    </source>
</evidence>
<name>A0A060HNK7_9ARCH</name>
<feature type="region of interest" description="Disordered" evidence="1">
    <location>
        <begin position="33"/>
        <end position="59"/>
    </location>
</feature>
<dbReference type="RefSeq" id="WP_227717366.1">
    <property type="nucleotide sequence ID" value="NZ_CP007536.1"/>
</dbReference>
<evidence type="ECO:0000313" key="3">
    <source>
        <dbReference type="EMBL" id="AIC16740.1"/>
    </source>
</evidence>
<feature type="transmembrane region" description="Helical" evidence="2">
    <location>
        <begin position="12"/>
        <end position="30"/>
    </location>
</feature>
<reference evidence="3 4" key="1">
    <citation type="journal article" date="2014" name="Int. J. Syst. Evol. Microbiol.">
        <title>Nitrososphaera viennensis gen. nov., sp. nov., an aerobic and mesophilic, ammonia-oxidizing archaeon from soil and a member of the archaeal phylum Thaumarchaeota.</title>
        <authorList>
            <person name="Stieglmeier M."/>
            <person name="Klingl A."/>
            <person name="Alves R.J."/>
            <person name="Rittmann S.K."/>
            <person name="Melcher M."/>
            <person name="Leisch N."/>
            <person name="Schleper C."/>
        </authorList>
    </citation>
    <scope>NUCLEOTIDE SEQUENCE [LARGE SCALE GENOMIC DNA]</scope>
    <source>
        <strain evidence="3">EN76</strain>
    </source>
</reference>
<keyword evidence="4" id="KW-1185">Reference proteome</keyword>
<dbReference type="GeneID" id="74947716"/>
<evidence type="ECO:0000256" key="2">
    <source>
        <dbReference type="SAM" id="Phobius"/>
    </source>
</evidence>